<accession>A0A2A2AJ78</accession>
<protein>
    <submittedName>
        <fullName evidence="1">Uncharacterized protein</fullName>
    </submittedName>
</protein>
<gene>
    <name evidence="1" type="ORF">CK625_05970</name>
</gene>
<dbReference type="RefSeq" id="WP_095539370.1">
    <property type="nucleotide sequence ID" value="NZ_NSJB01000002.1"/>
</dbReference>
<dbReference type="EMBL" id="NSJB01000002">
    <property type="protein sequence ID" value="PAT37803.1"/>
    <property type="molecule type" value="Genomic_DNA"/>
</dbReference>
<comment type="caution">
    <text evidence="1">The sequence shown here is derived from an EMBL/GenBank/DDBJ whole genome shotgun (WGS) entry which is preliminary data.</text>
</comment>
<sequence>MAEAQIEERCEGLLDGPIMRMLCADWGGLPHQQAMVVPGGIAMACALHPIKKSHAFSPSAQTMHRPGHEKGFSGQVIHWAVGQKNSRIPADFLFEAL</sequence>
<reference evidence="1 2" key="1">
    <citation type="submission" date="2017-08" db="EMBL/GenBank/DDBJ databases">
        <title>WGS of Clinical strains of the CDC Group NO-1 linked to zoonotic infections in humans.</title>
        <authorList>
            <person name="Bernier A.-M."/>
            <person name="Bernard K."/>
        </authorList>
    </citation>
    <scope>NUCLEOTIDE SEQUENCE [LARGE SCALE GENOMIC DNA]</scope>
    <source>
        <strain evidence="1 2">NML00-0135</strain>
    </source>
</reference>
<proteinExistence type="predicted"/>
<keyword evidence="2" id="KW-1185">Reference proteome</keyword>
<evidence type="ECO:0000313" key="1">
    <source>
        <dbReference type="EMBL" id="PAT37803.1"/>
    </source>
</evidence>
<evidence type="ECO:0000313" key="2">
    <source>
        <dbReference type="Proteomes" id="UP000218054"/>
    </source>
</evidence>
<dbReference type="Proteomes" id="UP000218054">
    <property type="component" value="Unassembled WGS sequence"/>
</dbReference>
<name>A0A2A2AJ78_9BURK</name>
<dbReference type="AlphaFoldDB" id="A0A2A2AJ78"/>
<organism evidence="1 2">
    <name type="scientific">Vandammella animalimorsus</name>
    <dbReference type="NCBI Taxonomy" id="2029117"/>
    <lineage>
        <taxon>Bacteria</taxon>
        <taxon>Pseudomonadati</taxon>
        <taxon>Pseudomonadota</taxon>
        <taxon>Betaproteobacteria</taxon>
        <taxon>Burkholderiales</taxon>
        <taxon>Comamonadaceae</taxon>
        <taxon>Vandammella</taxon>
    </lineage>
</organism>